<keyword evidence="3 6" id="KW-0489">Methyltransferase</keyword>
<comment type="function">
    <text evidence="6">Catalyzes the 2'-O-methylation of the ribose of cytidine 1402 (C1402) in 16S rRNA.</text>
</comment>
<evidence type="ECO:0000259" key="7">
    <source>
        <dbReference type="Pfam" id="PF00590"/>
    </source>
</evidence>
<dbReference type="CDD" id="cd11648">
    <property type="entry name" value="RsmI"/>
    <property type="match status" value="1"/>
</dbReference>
<evidence type="ECO:0000256" key="1">
    <source>
        <dbReference type="ARBA" id="ARBA00022490"/>
    </source>
</evidence>
<dbReference type="InterPro" id="IPR014776">
    <property type="entry name" value="4pyrrole_Mease_sub2"/>
</dbReference>
<keyword evidence="5 6" id="KW-0949">S-adenosyl-L-methionine</keyword>
<keyword evidence="2 6" id="KW-0698">rRNA processing</keyword>
<evidence type="ECO:0000313" key="8">
    <source>
        <dbReference type="EMBL" id="QLY40328.1"/>
    </source>
</evidence>
<dbReference type="Gene3D" id="3.30.950.10">
    <property type="entry name" value="Methyltransferase, Cobalt-precorrin-4 Transmethylase, Domain 2"/>
    <property type="match status" value="1"/>
</dbReference>
<keyword evidence="4 6" id="KW-0808">Transferase</keyword>
<proteinExistence type="inferred from homology"/>
<gene>
    <name evidence="6 8" type="primary">rsmI</name>
    <name evidence="8" type="ORF">HF295_05420</name>
</gene>
<keyword evidence="9" id="KW-1185">Reference proteome</keyword>
<dbReference type="GO" id="GO:0070677">
    <property type="term" value="F:rRNA (cytosine-2'-O-)-methyltransferase activity"/>
    <property type="evidence" value="ECO:0007669"/>
    <property type="project" value="UniProtKB-UniRule"/>
</dbReference>
<feature type="domain" description="Tetrapyrrole methylase" evidence="7">
    <location>
        <begin position="13"/>
        <end position="211"/>
    </location>
</feature>
<dbReference type="FunFam" id="3.40.1010.10:FF:000002">
    <property type="entry name" value="Ribosomal RNA small subunit methyltransferase I"/>
    <property type="match status" value="1"/>
</dbReference>
<dbReference type="InterPro" id="IPR008189">
    <property type="entry name" value="rRNA_ssu_MeTfrase_I"/>
</dbReference>
<dbReference type="PANTHER" id="PTHR46111:SF1">
    <property type="entry name" value="RIBOSOMAL RNA SMALL SUBUNIT METHYLTRANSFERASE I"/>
    <property type="match status" value="1"/>
</dbReference>
<dbReference type="Gene3D" id="3.40.1010.10">
    <property type="entry name" value="Cobalt-precorrin-4 Transmethylase, Domain 1"/>
    <property type="match status" value="1"/>
</dbReference>
<accession>A0A7L6N505</accession>
<dbReference type="AlphaFoldDB" id="A0A7L6N505"/>
<evidence type="ECO:0000256" key="3">
    <source>
        <dbReference type="ARBA" id="ARBA00022603"/>
    </source>
</evidence>
<evidence type="ECO:0000256" key="6">
    <source>
        <dbReference type="HAMAP-Rule" id="MF_01877"/>
    </source>
</evidence>
<dbReference type="EMBL" id="CP051151">
    <property type="protein sequence ID" value="QLY40328.1"/>
    <property type="molecule type" value="Genomic_DNA"/>
</dbReference>
<sequence>MKRHHHYKNNKATLYLIPTPIGNLEDITLRALRLLKEVDIVFAEDTRNTRKLFSHYNIQTKLDSYHDFNEESKMGILLDYLDQGKNIGLVSDAGMPLISDPGYHLVQKVIEKDYNVVSLPGANALLTALTMSGLKTQPFVFLGFLDAKAKKRIDMIQSVKYYPETLIFYESIHRIKDSLKDLFNELGDRHFVIAREISKSFEEVIYGQLSEYIQIDDLKGELVLMVEGYQDQEIKDGLSIVEQVDYFILQGFKKTEAMKKVSLMTHIPKNKIYQEYLQSKIEEE</sequence>
<reference evidence="8 9" key="1">
    <citation type="submission" date="2020-04" db="EMBL/GenBank/DDBJ databases">
        <authorList>
            <person name="Zheng R.K."/>
            <person name="Sun C.M."/>
        </authorList>
    </citation>
    <scope>NUCLEOTIDE SEQUENCE [LARGE SCALE GENOMIC DNA]</scope>
    <source>
        <strain evidence="9">zrk29</strain>
    </source>
</reference>
<dbReference type="PANTHER" id="PTHR46111">
    <property type="entry name" value="RIBOSOMAL RNA SMALL SUBUNIT METHYLTRANSFERASE I"/>
    <property type="match status" value="1"/>
</dbReference>
<comment type="similarity">
    <text evidence="6">Belongs to the methyltransferase superfamily. RsmI family.</text>
</comment>
<dbReference type="InterPro" id="IPR035996">
    <property type="entry name" value="4pyrrol_Methylase_sf"/>
</dbReference>
<dbReference type="Proteomes" id="UP000512167">
    <property type="component" value="Chromosome"/>
</dbReference>
<dbReference type="FunFam" id="3.30.950.10:FF:000002">
    <property type="entry name" value="Ribosomal RNA small subunit methyltransferase I"/>
    <property type="match status" value="1"/>
</dbReference>
<dbReference type="PROSITE" id="PS01296">
    <property type="entry name" value="RSMI"/>
    <property type="match status" value="1"/>
</dbReference>
<evidence type="ECO:0000256" key="5">
    <source>
        <dbReference type="ARBA" id="ARBA00022691"/>
    </source>
</evidence>
<dbReference type="RefSeq" id="WP_312031158.1">
    <property type="nucleotide sequence ID" value="NZ_CP051151.1"/>
</dbReference>
<dbReference type="InterPro" id="IPR014777">
    <property type="entry name" value="4pyrrole_Mease_sub1"/>
</dbReference>
<dbReference type="EC" id="2.1.1.198" evidence="6"/>
<dbReference type="SUPFAM" id="SSF53790">
    <property type="entry name" value="Tetrapyrrole methylase"/>
    <property type="match status" value="1"/>
</dbReference>
<evidence type="ECO:0000313" key="9">
    <source>
        <dbReference type="Proteomes" id="UP000512167"/>
    </source>
</evidence>
<dbReference type="PIRSF" id="PIRSF005917">
    <property type="entry name" value="MTase_YraL"/>
    <property type="match status" value="1"/>
</dbReference>
<dbReference type="InterPro" id="IPR000878">
    <property type="entry name" value="4pyrrol_Mease"/>
</dbReference>
<dbReference type="Pfam" id="PF00590">
    <property type="entry name" value="TP_methylase"/>
    <property type="match status" value="1"/>
</dbReference>
<comment type="catalytic activity">
    <reaction evidence="6">
        <text>cytidine(1402) in 16S rRNA + S-adenosyl-L-methionine = 2'-O-methylcytidine(1402) in 16S rRNA + S-adenosyl-L-homocysteine + H(+)</text>
        <dbReference type="Rhea" id="RHEA:42924"/>
        <dbReference type="Rhea" id="RHEA-COMP:10285"/>
        <dbReference type="Rhea" id="RHEA-COMP:10286"/>
        <dbReference type="ChEBI" id="CHEBI:15378"/>
        <dbReference type="ChEBI" id="CHEBI:57856"/>
        <dbReference type="ChEBI" id="CHEBI:59789"/>
        <dbReference type="ChEBI" id="CHEBI:74495"/>
        <dbReference type="ChEBI" id="CHEBI:82748"/>
        <dbReference type="EC" id="2.1.1.198"/>
    </reaction>
</comment>
<keyword evidence="1 6" id="KW-0963">Cytoplasm</keyword>
<dbReference type="GO" id="GO:0005737">
    <property type="term" value="C:cytoplasm"/>
    <property type="evidence" value="ECO:0007669"/>
    <property type="project" value="UniProtKB-SubCell"/>
</dbReference>
<organism evidence="8 9">
    <name type="scientific">Hujiaoplasma nucleasis</name>
    <dbReference type="NCBI Taxonomy" id="2725268"/>
    <lineage>
        <taxon>Bacteria</taxon>
        <taxon>Bacillati</taxon>
        <taxon>Mycoplasmatota</taxon>
        <taxon>Mollicutes</taxon>
        <taxon>Candidatus Izemoplasmatales</taxon>
        <taxon>Hujiaoplasmataceae</taxon>
        <taxon>Hujiaoplasma</taxon>
    </lineage>
</organism>
<dbReference type="KEGG" id="tbk:HF295_05420"/>
<evidence type="ECO:0000256" key="2">
    <source>
        <dbReference type="ARBA" id="ARBA00022552"/>
    </source>
</evidence>
<protein>
    <recommendedName>
        <fullName evidence="6">Ribosomal RNA small subunit methyltransferase I</fullName>
        <ecNumber evidence="6">2.1.1.198</ecNumber>
    </recommendedName>
    <alternativeName>
        <fullName evidence="6">16S rRNA 2'-O-ribose C1402 methyltransferase</fullName>
    </alternativeName>
    <alternativeName>
        <fullName evidence="6">rRNA (cytidine-2'-O-)-methyltransferase RsmI</fullName>
    </alternativeName>
</protein>
<name>A0A7L6N505_9MOLU</name>
<evidence type="ECO:0000256" key="4">
    <source>
        <dbReference type="ARBA" id="ARBA00022679"/>
    </source>
</evidence>
<dbReference type="HAMAP" id="MF_01877">
    <property type="entry name" value="16SrRNA_methyltr_I"/>
    <property type="match status" value="1"/>
</dbReference>
<dbReference type="NCBIfam" id="TIGR00096">
    <property type="entry name" value="16S rRNA (cytidine(1402)-2'-O)-methyltransferase"/>
    <property type="match status" value="1"/>
</dbReference>
<comment type="subcellular location">
    <subcellularLocation>
        <location evidence="6">Cytoplasm</location>
    </subcellularLocation>
</comment>
<dbReference type="InterPro" id="IPR018063">
    <property type="entry name" value="SAM_MeTrfase_RsmI_CS"/>
</dbReference>